<gene>
    <name evidence="2" type="ORF">ARMOST_21127</name>
</gene>
<accession>A0A284S9C3</accession>
<proteinExistence type="predicted"/>
<dbReference type="EMBL" id="FUEG01000046">
    <property type="protein sequence ID" value="SJL17575.1"/>
    <property type="molecule type" value="Genomic_DNA"/>
</dbReference>
<keyword evidence="3" id="KW-1185">Reference proteome</keyword>
<dbReference type="OrthoDB" id="2676448at2759"/>
<evidence type="ECO:0000313" key="3">
    <source>
        <dbReference type="Proteomes" id="UP000219338"/>
    </source>
</evidence>
<evidence type="ECO:0000256" key="1">
    <source>
        <dbReference type="SAM" id="MobiDB-lite"/>
    </source>
</evidence>
<organism evidence="2 3">
    <name type="scientific">Armillaria ostoyae</name>
    <name type="common">Armillaria root rot fungus</name>
    <dbReference type="NCBI Taxonomy" id="47428"/>
    <lineage>
        <taxon>Eukaryota</taxon>
        <taxon>Fungi</taxon>
        <taxon>Dikarya</taxon>
        <taxon>Basidiomycota</taxon>
        <taxon>Agaricomycotina</taxon>
        <taxon>Agaricomycetes</taxon>
        <taxon>Agaricomycetidae</taxon>
        <taxon>Agaricales</taxon>
        <taxon>Marasmiineae</taxon>
        <taxon>Physalacriaceae</taxon>
        <taxon>Armillaria</taxon>
    </lineage>
</organism>
<evidence type="ECO:0000313" key="2">
    <source>
        <dbReference type="EMBL" id="SJL17575.1"/>
    </source>
</evidence>
<protein>
    <submittedName>
        <fullName evidence="2">Uncharacterized protein</fullName>
    </submittedName>
</protein>
<sequence>MSNRIWATPAGQATMDQYFKIKRAEEEINRLNIEIPCLLTYMADEDRYLQDQNLHLQESNPALAHQISCYRLERVRFYDQHHKRFARLSKQPGVTVSLTAGMVAEIRPGWNGSAVAEALAGDGQGASRTAGDVPPSSDYFTDDIEADDDDDRDDTEDQVEEQLITLMDTFSV</sequence>
<dbReference type="Proteomes" id="UP000219338">
    <property type="component" value="Unassembled WGS sequence"/>
</dbReference>
<feature type="region of interest" description="Disordered" evidence="1">
    <location>
        <begin position="123"/>
        <end position="157"/>
    </location>
</feature>
<feature type="compositionally biased region" description="Acidic residues" evidence="1">
    <location>
        <begin position="140"/>
        <end position="157"/>
    </location>
</feature>
<dbReference type="STRING" id="47428.A0A284S9C3"/>
<dbReference type="AlphaFoldDB" id="A0A284S9C3"/>
<reference evidence="3" key="1">
    <citation type="journal article" date="2017" name="Nat. Ecol. Evol.">
        <title>Genome expansion and lineage-specific genetic innovations in the forest pathogenic fungi Armillaria.</title>
        <authorList>
            <person name="Sipos G."/>
            <person name="Prasanna A.N."/>
            <person name="Walter M.C."/>
            <person name="O'Connor E."/>
            <person name="Balint B."/>
            <person name="Krizsan K."/>
            <person name="Kiss B."/>
            <person name="Hess J."/>
            <person name="Varga T."/>
            <person name="Slot J."/>
            <person name="Riley R."/>
            <person name="Boka B."/>
            <person name="Rigling D."/>
            <person name="Barry K."/>
            <person name="Lee J."/>
            <person name="Mihaltcheva S."/>
            <person name="LaButti K."/>
            <person name="Lipzen A."/>
            <person name="Waldron R."/>
            <person name="Moloney N.M."/>
            <person name="Sperisen C."/>
            <person name="Kredics L."/>
            <person name="Vagvoelgyi C."/>
            <person name="Patrignani A."/>
            <person name="Fitzpatrick D."/>
            <person name="Nagy I."/>
            <person name="Doyle S."/>
            <person name="Anderson J.B."/>
            <person name="Grigoriev I.V."/>
            <person name="Gueldener U."/>
            <person name="Muensterkoetter M."/>
            <person name="Nagy L.G."/>
        </authorList>
    </citation>
    <scope>NUCLEOTIDE SEQUENCE [LARGE SCALE GENOMIC DNA]</scope>
    <source>
        <strain evidence="3">C18/9</strain>
    </source>
</reference>
<name>A0A284S9C3_ARMOS</name>